<dbReference type="OrthoDB" id="10275at10239"/>
<dbReference type="Proteomes" id="UP000203896">
    <property type="component" value="Segment"/>
</dbReference>
<dbReference type="GeneID" id="23301194"/>
<accession>A0A0B7MJC1</accession>
<evidence type="ECO:0000313" key="2">
    <source>
        <dbReference type="Proteomes" id="UP000203896"/>
    </source>
</evidence>
<proteinExistence type="predicted"/>
<gene>
    <name evidence="1" type="ORF">BN201_0156</name>
</gene>
<dbReference type="Pfam" id="PF06841">
    <property type="entry name" value="Phage_T4_gp19"/>
    <property type="match status" value="1"/>
</dbReference>
<sequence length="164" mass="18410">MALDLNDITRGFESGDFARPNLFEVEIPYLGQNFKLMCKAATVPAATVEKIAIGYQNRKINIAGDRVYDDWTITVFNDDAHKIRDAIVAWSDQTHGTGSAITGATPAQYKKQAIVRQLNRNTESTSEKTLYGIFPTNVGEVTLDWEQNNEVETFEVTFAIDWVE</sequence>
<dbReference type="InterPro" id="IPR010667">
    <property type="entry name" value="Phage_T4_Gp19"/>
</dbReference>
<name>A0A0B7MJC1_9CAUD</name>
<dbReference type="EMBL" id="HE978309">
    <property type="protein sequence ID" value="CEO90759.1"/>
    <property type="molecule type" value="Genomic_DNA"/>
</dbReference>
<protein>
    <submittedName>
        <fullName evidence="1">Putative tail tube protein</fullName>
    </submittedName>
</protein>
<dbReference type="RefSeq" id="YP_009118839.1">
    <property type="nucleotide sequence ID" value="NC_025425.1"/>
</dbReference>
<evidence type="ECO:0000313" key="1">
    <source>
        <dbReference type="EMBL" id="CEO90759.1"/>
    </source>
</evidence>
<reference evidence="1 2" key="1">
    <citation type="submission" date="2012-08" db="EMBL/GenBank/DDBJ databases">
        <title>Selection and characterization of a candidate therapeutic bacteriophage that lyses the German Escherichia coli O104:H4 outbreak strain.</title>
        <authorList>
            <person name="Merabishvilli M."/>
            <person name="De Vos D."/>
            <person name="Verbeken G."/>
            <person name="Kropinski A."/>
            <person name="Vandenheuvel D."/>
            <person name="Lavigne R."/>
            <person name="Wattiau P."/>
            <person name="Mast J."/>
            <person name="Ragimbeau C."/>
            <person name="Mossong J."/>
            <person name="Scheres J."/>
            <person name="Chanishvili N."/>
            <person name="Vaneechoutte M."/>
            <person name="Pirnay J.P."/>
        </authorList>
    </citation>
    <scope>NUCLEOTIDE SEQUENCE [LARGE SCALE GENOMIC DNA]</scope>
</reference>
<organism evidence="1 2">
    <name type="scientific">Enterobacteria phage GEC-3S</name>
    <dbReference type="NCBI Taxonomy" id="1222338"/>
    <lineage>
        <taxon>Viruses</taxon>
        <taxon>Duplodnaviria</taxon>
        <taxon>Heunggongvirae</taxon>
        <taxon>Uroviricota</taxon>
        <taxon>Caudoviricetes</taxon>
        <taxon>Pantevenvirales</taxon>
        <taxon>Straboviridae</taxon>
        <taxon>Krischvirus</taxon>
        <taxon>Krischvirus gec3s</taxon>
    </lineage>
</organism>
<keyword evidence="2" id="KW-1185">Reference proteome</keyword>
<dbReference type="GO" id="GO:0005198">
    <property type="term" value="F:structural molecule activity"/>
    <property type="evidence" value="ECO:0007669"/>
    <property type="project" value="InterPro"/>
</dbReference>
<dbReference type="KEGG" id="vg:23301194"/>